<keyword evidence="1" id="KW-1133">Transmembrane helix</keyword>
<comment type="caution">
    <text evidence="2">The sequence shown here is derived from an EMBL/GenBank/DDBJ whole genome shotgun (WGS) entry which is preliminary data.</text>
</comment>
<gene>
    <name evidence="2" type="ORF">ACFSL4_13770</name>
</gene>
<dbReference type="RefSeq" id="WP_381082202.1">
    <property type="nucleotide sequence ID" value="NZ_JBHUDX010000031.1"/>
</dbReference>
<keyword evidence="1" id="KW-0812">Transmembrane</keyword>
<feature type="transmembrane region" description="Helical" evidence="1">
    <location>
        <begin position="141"/>
        <end position="164"/>
    </location>
</feature>
<keyword evidence="1" id="KW-0472">Membrane</keyword>
<dbReference type="InterPro" id="IPR039708">
    <property type="entry name" value="MT1774/Rv1733c-like"/>
</dbReference>
<reference evidence="3" key="1">
    <citation type="journal article" date="2019" name="Int. J. Syst. Evol. Microbiol.">
        <title>The Global Catalogue of Microorganisms (GCM) 10K type strain sequencing project: providing services to taxonomists for standard genome sequencing and annotation.</title>
        <authorList>
            <consortium name="The Broad Institute Genomics Platform"/>
            <consortium name="The Broad Institute Genome Sequencing Center for Infectious Disease"/>
            <person name="Wu L."/>
            <person name="Ma J."/>
        </authorList>
    </citation>
    <scope>NUCLEOTIDE SEQUENCE [LARGE SCALE GENOMIC DNA]</scope>
    <source>
        <strain evidence="3">CGMCC 1.12470</strain>
    </source>
</reference>
<protein>
    <submittedName>
        <fullName evidence="2">Uncharacterized protein</fullName>
    </submittedName>
</protein>
<name>A0ABW4IR91_9ACTN</name>
<dbReference type="PANTHER" id="PTHR42305:SF1">
    <property type="entry name" value="MEMBRANE PROTEIN RV1733C-RELATED"/>
    <property type="match status" value="1"/>
</dbReference>
<sequence>MRKVRRGTVLAWRWRRNPLRRHSDAVEGWVVLATWLVAVAGGTAAGALGAHAVGEAVDQQRQQRQPVAAVLLQTTSEDPRDPATGSRYDHVQAKVRWTDGDGAVRTGTTSVETGVKAGTGVPAWTDGHGHLVSAPLSASEAAARVVLTGAAVAAAGGLAVLVGGRVVRLRIERRATESWGAEWARVEPQWRRKTS</sequence>
<keyword evidence="3" id="KW-1185">Reference proteome</keyword>
<organism evidence="2 3">
    <name type="scientific">Streptomyces caeni</name>
    <dbReference type="NCBI Taxonomy" id="2307231"/>
    <lineage>
        <taxon>Bacteria</taxon>
        <taxon>Bacillati</taxon>
        <taxon>Actinomycetota</taxon>
        <taxon>Actinomycetes</taxon>
        <taxon>Kitasatosporales</taxon>
        <taxon>Streptomycetaceae</taxon>
        <taxon>Streptomyces</taxon>
    </lineage>
</organism>
<evidence type="ECO:0000256" key="1">
    <source>
        <dbReference type="SAM" id="Phobius"/>
    </source>
</evidence>
<evidence type="ECO:0000313" key="2">
    <source>
        <dbReference type="EMBL" id="MFD1659242.1"/>
    </source>
</evidence>
<dbReference type="Proteomes" id="UP001597261">
    <property type="component" value="Unassembled WGS sequence"/>
</dbReference>
<dbReference type="EMBL" id="JBHUDX010000031">
    <property type="protein sequence ID" value="MFD1659242.1"/>
    <property type="molecule type" value="Genomic_DNA"/>
</dbReference>
<accession>A0ABW4IR91</accession>
<dbReference type="PANTHER" id="PTHR42305">
    <property type="entry name" value="MEMBRANE PROTEIN RV1733C-RELATED"/>
    <property type="match status" value="1"/>
</dbReference>
<evidence type="ECO:0000313" key="3">
    <source>
        <dbReference type="Proteomes" id="UP001597261"/>
    </source>
</evidence>
<proteinExistence type="predicted"/>